<feature type="region of interest" description="Disordered" evidence="7">
    <location>
        <begin position="242"/>
        <end position="306"/>
    </location>
</feature>
<feature type="compositionally biased region" description="Basic and acidic residues" evidence="7">
    <location>
        <begin position="265"/>
        <end position="281"/>
    </location>
</feature>
<feature type="compositionally biased region" description="Low complexity" evidence="7">
    <location>
        <begin position="284"/>
        <end position="298"/>
    </location>
</feature>
<keyword evidence="4" id="KW-1015">Disulfide bond</keyword>
<dbReference type="GO" id="GO:0034976">
    <property type="term" value="P:response to endoplasmic reticulum stress"/>
    <property type="evidence" value="ECO:0007669"/>
    <property type="project" value="TreeGrafter"/>
</dbReference>
<comment type="subcellular location">
    <subcellularLocation>
        <location evidence="2">Endoplasmic reticulum lumen</location>
    </subcellularLocation>
</comment>
<evidence type="ECO:0000256" key="1">
    <source>
        <dbReference type="ARBA" id="ARBA00001182"/>
    </source>
</evidence>
<dbReference type="AlphaFoldDB" id="A0A9P9WK66"/>
<dbReference type="PRINTS" id="PR00421">
    <property type="entry name" value="THIOREDOXIN"/>
</dbReference>
<comment type="catalytic activity">
    <reaction evidence="1">
        <text>Catalyzes the rearrangement of -S-S- bonds in proteins.</text>
        <dbReference type="EC" id="5.3.4.1"/>
    </reaction>
</comment>
<dbReference type="Gene3D" id="3.40.30.10">
    <property type="entry name" value="Glutaredoxin"/>
    <property type="match status" value="2"/>
</dbReference>
<keyword evidence="6" id="KW-0676">Redox-active center</keyword>
<evidence type="ECO:0000256" key="7">
    <source>
        <dbReference type="SAM" id="MobiDB-lite"/>
    </source>
</evidence>
<dbReference type="InterPro" id="IPR057305">
    <property type="entry name" value="Thioredox_PDIA6_C"/>
</dbReference>
<feature type="region of interest" description="Disordered" evidence="7">
    <location>
        <begin position="427"/>
        <end position="496"/>
    </location>
</feature>
<feature type="compositionally biased region" description="Low complexity" evidence="7">
    <location>
        <begin position="470"/>
        <end position="486"/>
    </location>
</feature>
<dbReference type="Proteomes" id="UP000829685">
    <property type="component" value="Unassembled WGS sequence"/>
</dbReference>
<dbReference type="EC" id="5.3.4.1" evidence="3"/>
<reference evidence="10" key="1">
    <citation type="submission" date="2021-03" db="EMBL/GenBank/DDBJ databases">
        <title>Revisited historic fungal species revealed as producer of novel bioactive compounds through whole genome sequencing and comparative genomics.</title>
        <authorList>
            <person name="Vignolle G.A."/>
            <person name="Hochenegger N."/>
            <person name="Mach R.L."/>
            <person name="Mach-Aigner A.R."/>
            <person name="Javad Rahimi M."/>
            <person name="Salim K.A."/>
            <person name="Chan C.M."/>
            <person name="Lim L.B.L."/>
            <person name="Cai F."/>
            <person name="Druzhinina I.S."/>
            <person name="U'Ren J.M."/>
            <person name="Derntl C."/>
        </authorList>
    </citation>
    <scope>NUCLEOTIDE SEQUENCE</scope>
    <source>
        <strain evidence="10">TUCIM 5799</strain>
    </source>
</reference>
<evidence type="ECO:0000256" key="4">
    <source>
        <dbReference type="ARBA" id="ARBA00023157"/>
    </source>
</evidence>
<keyword evidence="5" id="KW-0413">Isomerase</keyword>
<evidence type="ECO:0000259" key="9">
    <source>
        <dbReference type="PROSITE" id="PS51352"/>
    </source>
</evidence>
<keyword evidence="11" id="KW-1185">Reference proteome</keyword>
<keyword evidence="8" id="KW-0732">Signal</keyword>
<dbReference type="EMBL" id="JAFIMR010000018">
    <property type="protein sequence ID" value="KAI1867553.1"/>
    <property type="molecule type" value="Genomic_DNA"/>
</dbReference>
<feature type="compositionally biased region" description="Basic and acidic residues" evidence="7">
    <location>
        <begin position="437"/>
        <end position="464"/>
    </location>
</feature>
<organism evidence="10 11">
    <name type="scientific">Neoarthrinium moseri</name>
    <dbReference type="NCBI Taxonomy" id="1658444"/>
    <lineage>
        <taxon>Eukaryota</taxon>
        <taxon>Fungi</taxon>
        <taxon>Dikarya</taxon>
        <taxon>Ascomycota</taxon>
        <taxon>Pezizomycotina</taxon>
        <taxon>Sordariomycetes</taxon>
        <taxon>Xylariomycetidae</taxon>
        <taxon>Amphisphaeriales</taxon>
        <taxon>Apiosporaceae</taxon>
        <taxon>Neoarthrinium</taxon>
    </lineage>
</organism>
<feature type="domain" description="Thioredoxin" evidence="9">
    <location>
        <begin position="13"/>
        <end position="145"/>
    </location>
</feature>
<comment type="caution">
    <text evidence="10">The sequence shown here is derived from an EMBL/GenBank/DDBJ whole genome shotgun (WGS) entry which is preliminary data.</text>
</comment>
<dbReference type="Pfam" id="PF00085">
    <property type="entry name" value="Thioredoxin"/>
    <property type="match status" value="1"/>
</dbReference>
<dbReference type="GO" id="GO:0003756">
    <property type="term" value="F:protein disulfide isomerase activity"/>
    <property type="evidence" value="ECO:0007669"/>
    <property type="project" value="UniProtKB-EC"/>
</dbReference>
<dbReference type="Pfam" id="PF18108">
    <property type="entry name" value="QSOX_Trx1"/>
    <property type="match status" value="1"/>
</dbReference>
<dbReference type="InterPro" id="IPR036249">
    <property type="entry name" value="Thioredoxin-like_sf"/>
</dbReference>
<dbReference type="InterPro" id="IPR041269">
    <property type="entry name" value="QSOX_Trx1"/>
</dbReference>
<gene>
    <name evidence="10" type="ORF">JX265_007355</name>
</gene>
<dbReference type="PROSITE" id="PS51352">
    <property type="entry name" value="THIOREDOXIN_2"/>
    <property type="match status" value="1"/>
</dbReference>
<evidence type="ECO:0000313" key="10">
    <source>
        <dbReference type="EMBL" id="KAI1867553.1"/>
    </source>
</evidence>
<evidence type="ECO:0000256" key="6">
    <source>
        <dbReference type="ARBA" id="ARBA00023284"/>
    </source>
</evidence>
<dbReference type="SUPFAM" id="SSF52833">
    <property type="entry name" value="Thioredoxin-like"/>
    <property type="match status" value="2"/>
</dbReference>
<evidence type="ECO:0000256" key="3">
    <source>
        <dbReference type="ARBA" id="ARBA00012723"/>
    </source>
</evidence>
<evidence type="ECO:0000256" key="5">
    <source>
        <dbReference type="ARBA" id="ARBA00023235"/>
    </source>
</evidence>
<protein>
    <recommendedName>
        <fullName evidence="3">protein disulfide-isomerase</fullName>
        <ecNumber evidence="3">5.3.4.1</ecNumber>
    </recommendedName>
</protein>
<dbReference type="GO" id="GO:0015035">
    <property type="term" value="F:protein-disulfide reductase activity"/>
    <property type="evidence" value="ECO:0007669"/>
    <property type="project" value="TreeGrafter"/>
</dbReference>
<feature type="chain" id="PRO_5040184029" description="protein disulfide-isomerase" evidence="8">
    <location>
        <begin position="25"/>
        <end position="496"/>
    </location>
</feature>
<dbReference type="PANTHER" id="PTHR45815:SF3">
    <property type="entry name" value="PROTEIN DISULFIDE-ISOMERASE A6"/>
    <property type="match status" value="1"/>
</dbReference>
<proteinExistence type="predicted"/>
<name>A0A9P9WK66_9PEZI</name>
<feature type="signal peptide" evidence="8">
    <location>
        <begin position="1"/>
        <end position="24"/>
    </location>
</feature>
<evidence type="ECO:0000313" key="11">
    <source>
        <dbReference type="Proteomes" id="UP000829685"/>
    </source>
</evidence>
<dbReference type="PANTHER" id="PTHR45815">
    <property type="entry name" value="PROTEIN DISULFIDE-ISOMERASE A6"/>
    <property type="match status" value="1"/>
</dbReference>
<dbReference type="Pfam" id="PF24541">
    <property type="entry name" value="Thioredox_PDIA6_C"/>
    <property type="match status" value="1"/>
</dbReference>
<sequence length="496" mass="53736">MYTSSPTIAAAALGLLAALPSAHASLYLKSSPVIQVDAKNYDRLVAKTNYTTALEFYAPWCGHCQNLKPAYEKAAKNLDGLARVAAINCDEDENKPLCGQFGVQGFPTIKIARPGKKYGKPVVDDYNGPRSAKDIVNAVVDKINNHVKKVTDKDFDAFLSTNNDTAKAILFTEKGTTSALLKGVAIDFLDVIQVAQVRNKEAKAVAAFGIESYPSLVLLPGGDQPGLLYDGEMKKDGIVKFLSQAGPPNPVTGAEKPKAKKEKKEKKDKPKESTKSKKPEAAEESTSTASAETQAETAAPEEEVPPIPALSGYAELTKECLAPKSGICILALVPKEHGEEAEKALAALSGISIKHVHSHRHLFPFFEVHTEDADVAALTKTLELQAKVEVIATNAKRSWWRHYQGDFAPESLETWIDAIRMNEGEKKKLPESLIAEPPKESPTADKPAEETVEVKVEEDVKVEVPEPEAESASTSWQGAEPTPEATEVPEHPRDEL</sequence>
<evidence type="ECO:0000256" key="2">
    <source>
        <dbReference type="ARBA" id="ARBA00004319"/>
    </source>
</evidence>
<dbReference type="GO" id="GO:0005788">
    <property type="term" value="C:endoplasmic reticulum lumen"/>
    <property type="evidence" value="ECO:0007669"/>
    <property type="project" value="UniProtKB-SubCell"/>
</dbReference>
<accession>A0A9P9WK66</accession>
<dbReference type="InterPro" id="IPR013766">
    <property type="entry name" value="Thioredoxin_domain"/>
</dbReference>
<evidence type="ECO:0000256" key="8">
    <source>
        <dbReference type="SAM" id="SignalP"/>
    </source>
</evidence>
<dbReference type="CDD" id="cd03002">
    <property type="entry name" value="PDI_a_MPD1_like"/>
    <property type="match status" value="1"/>
</dbReference>